<dbReference type="OrthoDB" id="3180973at2"/>
<evidence type="ECO:0000256" key="3">
    <source>
        <dbReference type="ARBA" id="ARBA00022692"/>
    </source>
</evidence>
<sequence>MVYIEKWYKKFISYSGITIGVAIMAVSLNFFLEPNTIAPGGVTGLAIVIKKITGAPVYITNLVINIPLFILGMLMLGGIFGAKTLFATIGLSFFLKIVPYKVVTTDLLLSSIFGGVLMGIGLGIVFREGGTTGGSDLAGAILNKKFPALSTSVFMMVIDTLVVIIAGVANKKIEVSLYSIISLYVSVKVIDLMLEGFGYLKGFMIITDKPLEVSETIMERLNRGVTLFKGKGMYTKEEKDILLCVVNRSQFAKIKEIVLAIDRDAFIMITEMNEVIGEGFKEIEKK</sequence>
<feature type="domain" description="DUF2179" evidence="7">
    <location>
        <begin position="223"/>
        <end position="277"/>
    </location>
</feature>
<feature type="transmembrane region" description="Helical" evidence="6">
    <location>
        <begin position="66"/>
        <end position="95"/>
    </location>
</feature>
<dbReference type="EMBL" id="CP035282">
    <property type="protein sequence ID" value="QAT60905.1"/>
    <property type="molecule type" value="Genomic_DNA"/>
</dbReference>
<dbReference type="Proteomes" id="UP000287969">
    <property type="component" value="Chromosome"/>
</dbReference>
<evidence type="ECO:0000256" key="4">
    <source>
        <dbReference type="ARBA" id="ARBA00022989"/>
    </source>
</evidence>
<dbReference type="RefSeq" id="WP_071140323.1">
    <property type="nucleotide sequence ID" value="NZ_CP035282.1"/>
</dbReference>
<evidence type="ECO:0000256" key="2">
    <source>
        <dbReference type="ARBA" id="ARBA00022475"/>
    </source>
</evidence>
<dbReference type="AlphaFoldDB" id="A0A410QA87"/>
<feature type="transmembrane region" description="Helical" evidence="6">
    <location>
        <begin position="107"/>
        <end position="126"/>
    </location>
</feature>
<reference evidence="9" key="1">
    <citation type="submission" date="2019-01" db="EMBL/GenBank/DDBJ databases">
        <title>Draft genomes of a novel of Sporanaerobacter strains.</title>
        <authorList>
            <person name="Ma S."/>
        </authorList>
    </citation>
    <scope>NUCLEOTIDE SEQUENCE [LARGE SCALE GENOMIC DNA]</scope>
    <source>
        <strain evidence="9">NJN-17</strain>
    </source>
</reference>
<dbReference type="PANTHER" id="PTHR33545">
    <property type="entry name" value="UPF0750 MEMBRANE PROTEIN YITT-RELATED"/>
    <property type="match status" value="1"/>
</dbReference>
<name>A0A410QA87_9FIRM</name>
<keyword evidence="5 6" id="KW-0472">Membrane</keyword>
<keyword evidence="3 6" id="KW-0812">Transmembrane</keyword>
<evidence type="ECO:0000259" key="7">
    <source>
        <dbReference type="Pfam" id="PF10035"/>
    </source>
</evidence>
<evidence type="ECO:0000313" key="8">
    <source>
        <dbReference type="EMBL" id="QAT60905.1"/>
    </source>
</evidence>
<proteinExistence type="predicted"/>
<dbReference type="Pfam" id="PF10035">
    <property type="entry name" value="DUF2179"/>
    <property type="match status" value="1"/>
</dbReference>
<dbReference type="Pfam" id="PF02588">
    <property type="entry name" value="YitT_membrane"/>
    <property type="match status" value="1"/>
</dbReference>
<comment type="subcellular location">
    <subcellularLocation>
        <location evidence="1">Cell membrane</location>
        <topology evidence="1">Multi-pass membrane protein</topology>
    </subcellularLocation>
</comment>
<dbReference type="PANTHER" id="PTHR33545:SF9">
    <property type="entry name" value="UPF0750 MEMBRANE PROTEIN YITE"/>
    <property type="match status" value="1"/>
</dbReference>
<feature type="transmembrane region" description="Helical" evidence="6">
    <location>
        <begin position="12"/>
        <end position="31"/>
    </location>
</feature>
<accession>A0A410QA87</accession>
<gene>
    <name evidence="8" type="ORF">EQM13_04575</name>
</gene>
<protein>
    <submittedName>
        <fullName evidence="8">YitT family protein</fullName>
    </submittedName>
</protein>
<dbReference type="InterPro" id="IPR051461">
    <property type="entry name" value="UPF0750_membrane"/>
</dbReference>
<evidence type="ECO:0000256" key="1">
    <source>
        <dbReference type="ARBA" id="ARBA00004651"/>
    </source>
</evidence>
<evidence type="ECO:0000313" key="9">
    <source>
        <dbReference type="Proteomes" id="UP000287969"/>
    </source>
</evidence>
<evidence type="ECO:0000256" key="6">
    <source>
        <dbReference type="SAM" id="Phobius"/>
    </source>
</evidence>
<dbReference type="GO" id="GO:0005886">
    <property type="term" value="C:plasma membrane"/>
    <property type="evidence" value="ECO:0007669"/>
    <property type="project" value="UniProtKB-SubCell"/>
</dbReference>
<dbReference type="CDD" id="cd16380">
    <property type="entry name" value="YitT_C"/>
    <property type="match status" value="1"/>
</dbReference>
<dbReference type="InterPro" id="IPR015867">
    <property type="entry name" value="N-reg_PII/ATP_PRibTrfase_C"/>
</dbReference>
<evidence type="ECO:0000256" key="5">
    <source>
        <dbReference type="ARBA" id="ARBA00023136"/>
    </source>
</evidence>
<dbReference type="Gene3D" id="3.30.70.120">
    <property type="match status" value="1"/>
</dbReference>
<keyword evidence="2" id="KW-1003">Cell membrane</keyword>
<dbReference type="InterPro" id="IPR003740">
    <property type="entry name" value="YitT"/>
</dbReference>
<dbReference type="PIRSF" id="PIRSF006483">
    <property type="entry name" value="Membrane_protein_YitT"/>
    <property type="match status" value="1"/>
</dbReference>
<feature type="transmembrane region" description="Helical" evidence="6">
    <location>
        <begin position="175"/>
        <end position="194"/>
    </location>
</feature>
<dbReference type="KEGG" id="spoa:EQM13_04575"/>
<keyword evidence="9" id="KW-1185">Reference proteome</keyword>
<keyword evidence="4 6" id="KW-1133">Transmembrane helix</keyword>
<feature type="transmembrane region" description="Helical" evidence="6">
    <location>
        <begin position="146"/>
        <end position="169"/>
    </location>
</feature>
<organism evidence="8 9">
    <name type="scientific">Acidilutibacter cellobiosedens</name>
    <dbReference type="NCBI Taxonomy" id="2507161"/>
    <lineage>
        <taxon>Bacteria</taxon>
        <taxon>Bacillati</taxon>
        <taxon>Bacillota</taxon>
        <taxon>Tissierellia</taxon>
        <taxon>Tissierellales</taxon>
        <taxon>Acidilutibacteraceae</taxon>
        <taxon>Acidilutibacter</taxon>
    </lineage>
</organism>
<dbReference type="InterPro" id="IPR019264">
    <property type="entry name" value="DUF2179"/>
</dbReference>